<evidence type="ECO:0000259" key="3">
    <source>
        <dbReference type="Pfam" id="PF01182"/>
    </source>
</evidence>
<dbReference type="EMBL" id="JAYGHY010000036">
    <property type="protein sequence ID" value="MEA5443087.1"/>
    <property type="molecule type" value="Genomic_DNA"/>
</dbReference>
<comment type="caution">
    <text evidence="4">The sequence shown here is derived from an EMBL/GenBank/DDBJ whole genome shotgun (WGS) entry which is preliminary data.</text>
</comment>
<dbReference type="Pfam" id="PF01182">
    <property type="entry name" value="Glucosamine_iso"/>
    <property type="match status" value="1"/>
</dbReference>
<dbReference type="InterPro" id="IPR018321">
    <property type="entry name" value="Glucosamine6P_isomerase_CS"/>
</dbReference>
<sequence length="257" mass="26872">MRHGSPSSTSPAITPVVLADAASVAERVAALLLADRLHPQRPLGLATGRTMEPVYGALARRMARLEAALATRVRDTWCSFNLDEYVGLAPQDPTSFAATMARQLVAPLGLDPERVRLPDGQAADPEAEARRYGAAVSAAGGIGLQLLGLGLNGHVGFNEPPSDPAVACRCVVLSDHTRRQNAGGFGGDPGAVPRQAITLGLAEILSARRVLLVVTGAEKAAILRRTLEEPPSADLPASWLQHHPALTVIADADAMLS</sequence>
<dbReference type="CDD" id="cd01399">
    <property type="entry name" value="GlcN6P_deaminase"/>
    <property type="match status" value="1"/>
</dbReference>
<feature type="domain" description="Glucosamine/galactosamine-6-phosphate isomerase" evidence="3">
    <location>
        <begin position="22"/>
        <end position="242"/>
    </location>
</feature>
<dbReference type="InterPro" id="IPR006148">
    <property type="entry name" value="Glc/Gal-6P_isomerase"/>
</dbReference>
<dbReference type="SUPFAM" id="SSF100950">
    <property type="entry name" value="NagB/RpiA/CoA transferase-like"/>
    <property type="match status" value="1"/>
</dbReference>
<name>A0ABU5SXJ7_9CYAN</name>
<dbReference type="InterPro" id="IPR037171">
    <property type="entry name" value="NagB/RpiA_transferase-like"/>
</dbReference>
<organism evidence="4 5">
    <name type="scientific">Cyanobium gracile UHCC 0281</name>
    <dbReference type="NCBI Taxonomy" id="3110309"/>
    <lineage>
        <taxon>Bacteria</taxon>
        <taxon>Bacillati</taxon>
        <taxon>Cyanobacteriota</taxon>
        <taxon>Cyanophyceae</taxon>
        <taxon>Synechococcales</taxon>
        <taxon>Prochlorococcaceae</taxon>
        <taxon>Cyanobium</taxon>
    </lineage>
</organism>
<accession>A0ABU5SXJ7</accession>
<keyword evidence="1" id="KW-0378">Hydrolase</keyword>
<dbReference type="Gene3D" id="3.40.50.1360">
    <property type="match status" value="1"/>
</dbReference>
<evidence type="ECO:0000256" key="2">
    <source>
        <dbReference type="ARBA" id="ARBA00023277"/>
    </source>
</evidence>
<protein>
    <submittedName>
        <fullName evidence="4">Glucosamine-6-phosphate deaminase</fullName>
    </submittedName>
</protein>
<evidence type="ECO:0000313" key="4">
    <source>
        <dbReference type="EMBL" id="MEA5443087.1"/>
    </source>
</evidence>
<evidence type="ECO:0000313" key="5">
    <source>
        <dbReference type="Proteomes" id="UP001302329"/>
    </source>
</evidence>
<dbReference type="RefSeq" id="WP_323357104.1">
    <property type="nucleotide sequence ID" value="NZ_JAYGHY010000036.1"/>
</dbReference>
<keyword evidence="2" id="KW-0119">Carbohydrate metabolism</keyword>
<reference evidence="4 5" key="1">
    <citation type="submission" date="2023-12" db="EMBL/GenBank/DDBJ databases">
        <title>Baltic Sea Cyanobacteria.</title>
        <authorList>
            <person name="Delbaje E."/>
            <person name="Fewer D.P."/>
            <person name="Shishido T.K."/>
        </authorList>
    </citation>
    <scope>NUCLEOTIDE SEQUENCE [LARGE SCALE GENOMIC DNA]</scope>
    <source>
        <strain evidence="4 5">UHCC 0281</strain>
    </source>
</reference>
<dbReference type="InterPro" id="IPR004547">
    <property type="entry name" value="Glucosamine6P_isomerase"/>
</dbReference>
<dbReference type="Proteomes" id="UP001302329">
    <property type="component" value="Unassembled WGS sequence"/>
</dbReference>
<dbReference type="PROSITE" id="PS01161">
    <property type="entry name" value="GLC_GALNAC_ISOMERASE"/>
    <property type="match status" value="1"/>
</dbReference>
<dbReference type="PANTHER" id="PTHR11280">
    <property type="entry name" value="GLUCOSAMINE-6-PHOSPHATE ISOMERASE"/>
    <property type="match status" value="1"/>
</dbReference>
<dbReference type="PANTHER" id="PTHR11280:SF5">
    <property type="entry name" value="GLUCOSAMINE-6-PHOSPHATE ISOMERASE"/>
    <property type="match status" value="1"/>
</dbReference>
<keyword evidence="5" id="KW-1185">Reference proteome</keyword>
<gene>
    <name evidence="4" type="ORF">VB739_11045</name>
</gene>
<evidence type="ECO:0000256" key="1">
    <source>
        <dbReference type="ARBA" id="ARBA00022801"/>
    </source>
</evidence>
<proteinExistence type="predicted"/>